<comment type="caution">
    <text evidence="1">The sequence shown here is derived from an EMBL/GenBank/DDBJ whole genome shotgun (WGS) entry which is preliminary data.</text>
</comment>
<dbReference type="EMBL" id="CM056744">
    <property type="protein sequence ID" value="KAJ8664389.1"/>
    <property type="molecule type" value="Genomic_DNA"/>
</dbReference>
<protein>
    <submittedName>
        <fullName evidence="1">Uncharacterized protein</fullName>
    </submittedName>
</protein>
<accession>A0ACC2MZZ2</accession>
<name>A0ACC2MZZ2_9HYME</name>
<reference evidence="1" key="1">
    <citation type="submission" date="2023-04" db="EMBL/GenBank/DDBJ databases">
        <title>A chromosome-level genome assembly of the parasitoid wasp Eretmocerus hayati.</title>
        <authorList>
            <person name="Zhong Y."/>
            <person name="Liu S."/>
            <person name="Liu Y."/>
        </authorList>
    </citation>
    <scope>NUCLEOTIDE SEQUENCE</scope>
    <source>
        <strain evidence="1">ZJU_SS_LIU_2023</strain>
    </source>
</reference>
<organism evidence="1 2">
    <name type="scientific">Eretmocerus hayati</name>
    <dbReference type="NCBI Taxonomy" id="131215"/>
    <lineage>
        <taxon>Eukaryota</taxon>
        <taxon>Metazoa</taxon>
        <taxon>Ecdysozoa</taxon>
        <taxon>Arthropoda</taxon>
        <taxon>Hexapoda</taxon>
        <taxon>Insecta</taxon>
        <taxon>Pterygota</taxon>
        <taxon>Neoptera</taxon>
        <taxon>Endopterygota</taxon>
        <taxon>Hymenoptera</taxon>
        <taxon>Apocrita</taxon>
        <taxon>Proctotrupomorpha</taxon>
        <taxon>Chalcidoidea</taxon>
        <taxon>Aphelinidae</taxon>
        <taxon>Aphelininae</taxon>
        <taxon>Eretmocerus</taxon>
    </lineage>
</organism>
<gene>
    <name evidence="1" type="ORF">QAD02_006051</name>
</gene>
<proteinExistence type="predicted"/>
<dbReference type="Proteomes" id="UP001239111">
    <property type="component" value="Chromosome 4"/>
</dbReference>
<evidence type="ECO:0000313" key="2">
    <source>
        <dbReference type="Proteomes" id="UP001239111"/>
    </source>
</evidence>
<evidence type="ECO:0000313" key="1">
    <source>
        <dbReference type="EMBL" id="KAJ8664389.1"/>
    </source>
</evidence>
<keyword evidence="2" id="KW-1185">Reference proteome</keyword>
<sequence>MAIEATPIVVKEIAESLYHSVIVNSSPDISHFNRLTMILRYIKFDALLVEKIFTFIPNSGHEGIKLAETDISTLVRTVIGIKFWRDRSYDNAANVSGKDSTISRRKRSVKIPPDTRWSARYGSVDVLTIFCLYTTLNAVEADEDNKPAIKCQAPRVRLRLGKLETAF</sequence>